<dbReference type="GO" id="GO:0004386">
    <property type="term" value="F:helicase activity"/>
    <property type="evidence" value="ECO:0007669"/>
    <property type="project" value="InterPro"/>
</dbReference>
<keyword evidence="4 8" id="KW-0863">Zinc-finger</keyword>
<dbReference type="PANTHER" id="PTHR10887:SF445">
    <property type="entry name" value="NFX1-TYPE ZINC FINGER-CONTAINING PROTEIN 1"/>
    <property type="match status" value="1"/>
</dbReference>
<dbReference type="FunFam" id="3.40.50.300:FF:001660">
    <property type="entry name" value="NF-X1 finger and helicase protein, putative"/>
    <property type="match status" value="1"/>
</dbReference>
<dbReference type="GO" id="GO:0031380">
    <property type="term" value="C:nuclear RNA-directed RNA polymerase complex"/>
    <property type="evidence" value="ECO:0007669"/>
    <property type="project" value="TreeGrafter"/>
</dbReference>
<dbReference type="GO" id="GO:0031048">
    <property type="term" value="P:regulatory ncRNA-mediated heterochromatin formation"/>
    <property type="evidence" value="ECO:0007669"/>
    <property type="project" value="TreeGrafter"/>
</dbReference>
<dbReference type="OrthoDB" id="2423195at2759"/>
<dbReference type="CDD" id="cd18808">
    <property type="entry name" value="SF1_C_Upf1"/>
    <property type="match status" value="1"/>
</dbReference>
<reference evidence="13" key="2">
    <citation type="submission" date="2020-04" db="EMBL/GenBank/DDBJ databases">
        <authorList>
            <consortium name="NCBI Genome Project"/>
        </authorList>
    </citation>
    <scope>NUCLEOTIDE SEQUENCE</scope>
    <source>
        <strain evidence="13">CBS 304.34</strain>
    </source>
</reference>
<accession>A0A6A6XY26</accession>
<evidence type="ECO:0008006" key="14">
    <source>
        <dbReference type="Google" id="ProtNLM"/>
    </source>
</evidence>
<dbReference type="Proteomes" id="UP000504636">
    <property type="component" value="Unplaced"/>
</dbReference>
<comment type="subcellular location">
    <subcellularLocation>
        <location evidence="1">Cytoplasm</location>
    </subcellularLocation>
</comment>
<keyword evidence="3 8" id="KW-0479">Metal-binding</keyword>
<feature type="zinc finger region" description="C3H1-type" evidence="8">
    <location>
        <begin position="19"/>
        <end position="45"/>
    </location>
</feature>
<dbReference type="InterPro" id="IPR027417">
    <property type="entry name" value="P-loop_NTPase"/>
</dbReference>
<keyword evidence="6 8" id="KW-0862">Zinc</keyword>
<evidence type="ECO:0000256" key="4">
    <source>
        <dbReference type="ARBA" id="ARBA00022771"/>
    </source>
</evidence>
<keyword evidence="5" id="KW-0378">Hydrolase</keyword>
<feature type="domain" description="RZ-type" evidence="10">
    <location>
        <begin position="1878"/>
        <end position="1950"/>
    </location>
</feature>
<dbReference type="InterPro" id="IPR041679">
    <property type="entry name" value="DNA2/NAM7-like_C"/>
</dbReference>
<dbReference type="GO" id="GO:0008270">
    <property type="term" value="F:zinc ion binding"/>
    <property type="evidence" value="ECO:0007669"/>
    <property type="project" value="UniProtKB-KW"/>
</dbReference>
<keyword evidence="5" id="KW-0547">Nucleotide-binding</keyword>
<name>A0A6A6XY26_9PEZI</name>
<evidence type="ECO:0000313" key="11">
    <source>
        <dbReference type="EMBL" id="KAF2801279.1"/>
    </source>
</evidence>
<dbReference type="PROSITE" id="PS50103">
    <property type="entry name" value="ZF_C3H1"/>
    <property type="match status" value="1"/>
</dbReference>
<dbReference type="InterPro" id="IPR045055">
    <property type="entry name" value="DNA2/NAM7-like"/>
</dbReference>
<sequence length="1956" mass="216821">MTSKKKLVTALTRPVVFTDFTSGLCRFSATECPFGAKCKFNHANPAHSSPRQARGLRLEPLSTSEAELRAWRLSISDNHTIPPTVAKLSKMFQQALKLIGYDAGVKQEVIRHFVTEAGLQRIRQAVDQEYSHGATRPPVNTVFGDQILPFFMTITRPEIIESALLEQHVGTLFTYIYGINGRRTAKLYGLVLEALESFMKSPEGQPIDIETSFTVALSVLAKIVDVNTPAQVNDALHLIIKSFEDLISNHIKETKQTDLFDAAALLGRIQHCLGLGSNLPAATVTQRLQIKKATFVMKRSGPGGRHSNDFKDMTQINIMPTYDEIMSARAEYLPLVDLAQNHQQGLDGLLDRHFRLLREDTVGQLRDAVKVGLEGLQQGRPANGHSRNGARTYTYQNVQVNALLPDDRAGFKFEVSFDQPARSTSSKIQNSSAKRKEWWLQSKRLEPDALVCLFDSQENILFCTVGQLSKQHGGKKGPKLRSDKQKDKIAEENFKKLYGSPQRAAVSLILEDATNENIGKLIDLSKRPSKQSRVCLVEFPGVLLPAFKPTLLALQQMKKSGNIALIQLLVPVARGNDETVATVPPPAYASKTSFRFNLSCLMRTKADLFFTVNRPFDIKVLQDGSQLDDAQATALIDALSRSLALIQGPPGTGKSFVGVALIKVLLANKRHATRLPAGAGIGPIIVVCYTNHALDQLLEHLHNAGIEQIIRMGGQSKSEILEECLLRNVVKKDSRTKHENYSLAMLHKEQEDNDRKEFSVLEQINRADSPTALKDFLKLRWPQHHAELFGRPDDEWQTVRSKDSQKTIRDWLSGGPSGGNTKRGVKVLHNTRLAVMSKQERYSLFHAWETSLRKELHQRLSKAVSAHRSIKERFEAITEESNLRCLRTANVIGLTTSGLAKNLGMLRKLNPRILVCEEAGEVLEAHLLTTFLPSIQHAILIGDHQQLRPQIQNHDLSSANQRGKQYSLDISLFERLVEPSSGIQPLPYNTLETQRRMHPSISRLIRATLYPALKDASTVESYPEVIGMKKRLFWLDHMELEAPRQSEFDTTSHWNPFEVEMTAALVSHLVSQGSYQPDEIAVLTPYLGQLQHLRAALSKVVAIVLGERDLEDLETAGIETLDAVKPPMAAPQAINKTTLLKALRIATIDNFQGEEAKVIVISLVRSNPQNKCGFLNASNRINVTLSRAQHGMYIVGNSRTASFGVQMWADVVAMLTADGNIGTSLDLQCPRHPETPISVTVADDFSKVSPEGGCSLKCVDQLDCGHACPAKCHAQVLHKAVHCLKPCPRPLKGCDHPCPGYCGDACPIKCQVMVRDASRILPCGHQIETLPCWQSQDLNLVNCMVQMQRTVPGCEHVVTMPCYVDESSDQYACNVPCGAHLPCGHSCRNTCKACTARSLDGTATVFDTRHVACKQVCDRSYTNCAHSCRGACHGIEPCAPCTAPCENSCSHSRCGKLCSEPCRPCAEERCASGCPHSKCSMPCSAPCNHIPCDKRCSEVLLCGHQCPSICGEPCPLPKYCQTCAEDDIKGVMVDFIEGLTYAETDLDQTPCIFPPCGHFLNVDSSDGLMSMGDYYAMNAEGRITSLKSAASVPFSIKEVKRCPTCRGSLRSITRYGRLIRRAMIDEATKRFIVWAQSQYIPLVQRLHLEQDALAKMDSKLPAVNSVANTLVLKGSSEEQMQVLRKESCTRYKSFLRLRADVYTYRHNVDVEEQPFKRVLMLVQNARRRQGTKGECDSDDSLVQTRASLLALTLLLRCELVIMADFIRCRLSHAGFQKGDINVDFSKNRELCQKLVVESANSSNRLQEAEGHIFFAHYAALERQCISSQGGTQLLAEGQSHIESAKKLKDLHRTQTIAVHDEIEAVARMLRDGTFYEPVTNAEMRAVLAAMATEFSGTGHWYYCSNNHPFTIGECGMPMEEARCPQCGAQIGGRGHVAVEGVTHATDLEQQFGRLAV</sequence>
<dbReference type="Pfam" id="PF13087">
    <property type="entry name" value="AAA_12"/>
    <property type="match status" value="1"/>
</dbReference>
<keyword evidence="5" id="KW-0067">ATP-binding</keyword>
<evidence type="ECO:0000259" key="9">
    <source>
        <dbReference type="PROSITE" id="PS50103"/>
    </source>
</evidence>
<dbReference type="GeneID" id="54468043"/>
<proteinExistence type="predicted"/>
<dbReference type="GO" id="GO:0005737">
    <property type="term" value="C:cytoplasm"/>
    <property type="evidence" value="ECO:0007669"/>
    <property type="project" value="UniProtKB-SubCell"/>
</dbReference>
<evidence type="ECO:0000313" key="13">
    <source>
        <dbReference type="RefSeq" id="XP_033568243.1"/>
    </source>
</evidence>
<reference evidence="13" key="3">
    <citation type="submission" date="2025-04" db="UniProtKB">
        <authorList>
            <consortium name="RefSeq"/>
        </authorList>
    </citation>
    <scope>IDENTIFICATION</scope>
    <source>
        <strain evidence="13">CBS 304.34</strain>
    </source>
</reference>
<keyword evidence="12" id="KW-1185">Reference proteome</keyword>
<dbReference type="Pfam" id="PF13086">
    <property type="entry name" value="AAA_11"/>
    <property type="match status" value="1"/>
</dbReference>
<dbReference type="Gene3D" id="3.40.50.300">
    <property type="entry name" value="P-loop containing nucleotide triphosphate hydrolases"/>
    <property type="match status" value="2"/>
</dbReference>
<dbReference type="InterPro" id="IPR041677">
    <property type="entry name" value="DNA2/NAM7_AAA_11"/>
</dbReference>
<dbReference type="InterPro" id="IPR047187">
    <property type="entry name" value="SF1_C_Upf1"/>
</dbReference>
<dbReference type="EMBL" id="MU003733">
    <property type="protein sequence ID" value="KAF2801279.1"/>
    <property type="molecule type" value="Genomic_DNA"/>
</dbReference>
<dbReference type="PANTHER" id="PTHR10887">
    <property type="entry name" value="DNA2/NAM7 HELICASE FAMILY"/>
    <property type="match status" value="1"/>
</dbReference>
<dbReference type="Pfam" id="PF20173">
    <property type="entry name" value="ZnF_RZ-type"/>
    <property type="match status" value="1"/>
</dbReference>
<evidence type="ECO:0000259" key="10">
    <source>
        <dbReference type="PROSITE" id="PS51981"/>
    </source>
</evidence>
<dbReference type="InterPro" id="IPR000571">
    <property type="entry name" value="Znf_CCCH"/>
</dbReference>
<dbReference type="PROSITE" id="PS51981">
    <property type="entry name" value="ZF_RZ"/>
    <property type="match status" value="1"/>
</dbReference>
<evidence type="ECO:0000256" key="1">
    <source>
        <dbReference type="ARBA" id="ARBA00004496"/>
    </source>
</evidence>
<reference evidence="11 13" key="1">
    <citation type="journal article" date="2020" name="Stud. Mycol.">
        <title>101 Dothideomycetes genomes: a test case for predicting lifestyles and emergence of pathogens.</title>
        <authorList>
            <person name="Haridas S."/>
            <person name="Albert R."/>
            <person name="Binder M."/>
            <person name="Bloem J."/>
            <person name="Labutti K."/>
            <person name="Salamov A."/>
            <person name="Andreopoulos B."/>
            <person name="Baker S."/>
            <person name="Barry K."/>
            <person name="Bills G."/>
            <person name="Bluhm B."/>
            <person name="Cannon C."/>
            <person name="Castanera R."/>
            <person name="Culley D."/>
            <person name="Daum C."/>
            <person name="Ezra D."/>
            <person name="Gonzalez J."/>
            <person name="Henrissat B."/>
            <person name="Kuo A."/>
            <person name="Liang C."/>
            <person name="Lipzen A."/>
            <person name="Lutzoni F."/>
            <person name="Magnuson J."/>
            <person name="Mondo S."/>
            <person name="Nolan M."/>
            <person name="Ohm R."/>
            <person name="Pangilinan J."/>
            <person name="Park H.-J."/>
            <person name="Ramirez L."/>
            <person name="Alfaro M."/>
            <person name="Sun H."/>
            <person name="Tritt A."/>
            <person name="Yoshinaga Y."/>
            <person name="Zwiers L.-H."/>
            <person name="Turgeon B."/>
            <person name="Goodwin S."/>
            <person name="Spatafora J."/>
            <person name="Crous P."/>
            <person name="Grigoriev I."/>
        </authorList>
    </citation>
    <scope>NUCLEOTIDE SEQUENCE</scope>
    <source>
        <strain evidence="11 13">CBS 304.34</strain>
    </source>
</reference>
<keyword evidence="2" id="KW-0963">Cytoplasm</keyword>
<feature type="domain" description="C3H1-type" evidence="9">
    <location>
        <begin position="19"/>
        <end position="45"/>
    </location>
</feature>
<gene>
    <name evidence="11 13" type="ORF">BDZ99DRAFT_555452</name>
</gene>
<evidence type="ECO:0000256" key="5">
    <source>
        <dbReference type="ARBA" id="ARBA00022806"/>
    </source>
</evidence>
<evidence type="ECO:0000313" key="12">
    <source>
        <dbReference type="Proteomes" id="UP000504636"/>
    </source>
</evidence>
<evidence type="ECO:0000256" key="8">
    <source>
        <dbReference type="PROSITE-ProRule" id="PRU00723"/>
    </source>
</evidence>
<dbReference type="RefSeq" id="XP_033568243.1">
    <property type="nucleotide sequence ID" value="XM_033727150.1"/>
</dbReference>
<evidence type="ECO:0000256" key="2">
    <source>
        <dbReference type="ARBA" id="ARBA00022490"/>
    </source>
</evidence>
<evidence type="ECO:0000256" key="7">
    <source>
        <dbReference type="ARBA" id="ARBA00022859"/>
    </source>
</evidence>
<evidence type="ECO:0000256" key="6">
    <source>
        <dbReference type="ARBA" id="ARBA00022833"/>
    </source>
</evidence>
<organism evidence="11">
    <name type="scientific">Mytilinidion resinicola</name>
    <dbReference type="NCBI Taxonomy" id="574789"/>
    <lineage>
        <taxon>Eukaryota</taxon>
        <taxon>Fungi</taxon>
        <taxon>Dikarya</taxon>
        <taxon>Ascomycota</taxon>
        <taxon>Pezizomycotina</taxon>
        <taxon>Dothideomycetes</taxon>
        <taxon>Pleosporomycetidae</taxon>
        <taxon>Mytilinidiales</taxon>
        <taxon>Mytilinidiaceae</taxon>
        <taxon>Mytilinidion</taxon>
    </lineage>
</organism>
<dbReference type="GO" id="GO:0002376">
    <property type="term" value="P:immune system process"/>
    <property type="evidence" value="ECO:0007669"/>
    <property type="project" value="UniProtKB-KW"/>
</dbReference>
<dbReference type="InterPro" id="IPR046439">
    <property type="entry name" value="ZF_RZ_dom"/>
</dbReference>
<evidence type="ECO:0000256" key="3">
    <source>
        <dbReference type="ARBA" id="ARBA00022723"/>
    </source>
</evidence>
<keyword evidence="5" id="KW-0347">Helicase</keyword>
<keyword evidence="7" id="KW-0391">Immunity</keyword>
<dbReference type="CDD" id="cd17936">
    <property type="entry name" value="EEXXEc_NFX1"/>
    <property type="match status" value="1"/>
</dbReference>
<protein>
    <recommendedName>
        <fullName evidence="14">NF-X1 finger and helicase domain protein</fullName>
    </recommendedName>
</protein>
<dbReference type="SUPFAM" id="SSF52540">
    <property type="entry name" value="P-loop containing nucleoside triphosphate hydrolases"/>
    <property type="match status" value="1"/>
</dbReference>